<comment type="caution">
    <text evidence="5">The sequence shown here is derived from an EMBL/GenBank/DDBJ whole genome shotgun (WGS) entry which is preliminary data.</text>
</comment>
<accession>A0ABS6CGI4</accession>
<evidence type="ECO:0000259" key="4">
    <source>
        <dbReference type="Pfam" id="PF08242"/>
    </source>
</evidence>
<name>A0ABS6CGI4_9ACTN</name>
<feature type="domain" description="Methyltransferase type 12" evidence="4">
    <location>
        <begin position="42"/>
        <end position="135"/>
    </location>
</feature>
<evidence type="ECO:0000313" key="6">
    <source>
        <dbReference type="Proteomes" id="UP000720508"/>
    </source>
</evidence>
<dbReference type="PANTHER" id="PTHR43464:SF19">
    <property type="entry name" value="UBIQUINONE BIOSYNTHESIS O-METHYLTRANSFERASE, MITOCHONDRIAL"/>
    <property type="match status" value="1"/>
</dbReference>
<proteinExistence type="predicted"/>
<dbReference type="GO" id="GO:0032259">
    <property type="term" value="P:methylation"/>
    <property type="evidence" value="ECO:0007669"/>
    <property type="project" value="UniProtKB-KW"/>
</dbReference>
<organism evidence="5 6">
    <name type="scientific">Streptomyces niphimycinicus</name>
    <dbReference type="NCBI Taxonomy" id="2842201"/>
    <lineage>
        <taxon>Bacteria</taxon>
        <taxon>Bacillati</taxon>
        <taxon>Actinomycetota</taxon>
        <taxon>Actinomycetes</taxon>
        <taxon>Kitasatosporales</taxon>
        <taxon>Streptomycetaceae</taxon>
        <taxon>Streptomyces</taxon>
    </lineage>
</organism>
<sequence>MFTTQDEWDRGYAEGRRYRPLTDTERTLIATHLPPAAEALALDVGCGTGELAAHLASSGYTVDAIDWSETALAEARTRHGEIARWLRLDVEEDDGASLNADGYDLITLRFVAPFLTFRDRTLDTLGHRLRPGGALVLITPLAADTPAERRGITLSEDELARLPSRWAAAERHDADGLVLLVLRGPAAPCR</sequence>
<dbReference type="Pfam" id="PF08242">
    <property type="entry name" value="Methyltransf_12"/>
    <property type="match status" value="1"/>
</dbReference>
<dbReference type="PANTHER" id="PTHR43464">
    <property type="entry name" value="METHYLTRANSFERASE"/>
    <property type="match status" value="1"/>
</dbReference>
<evidence type="ECO:0000256" key="1">
    <source>
        <dbReference type="ARBA" id="ARBA00022603"/>
    </source>
</evidence>
<dbReference type="GO" id="GO:0008168">
    <property type="term" value="F:methyltransferase activity"/>
    <property type="evidence" value="ECO:0007669"/>
    <property type="project" value="UniProtKB-KW"/>
</dbReference>
<evidence type="ECO:0000256" key="3">
    <source>
        <dbReference type="ARBA" id="ARBA00022691"/>
    </source>
</evidence>
<protein>
    <submittedName>
        <fullName evidence="5">Class I SAM-dependent methyltransferase</fullName>
    </submittedName>
</protein>
<evidence type="ECO:0000256" key="2">
    <source>
        <dbReference type="ARBA" id="ARBA00022679"/>
    </source>
</evidence>
<reference evidence="5 6" key="1">
    <citation type="submission" date="2021-06" db="EMBL/GenBank/DDBJ databases">
        <authorList>
            <person name="Pan X."/>
        </authorList>
    </citation>
    <scope>NUCLEOTIDE SEQUENCE [LARGE SCALE GENOMIC DNA]</scope>
    <source>
        <strain evidence="5 6">4503</strain>
    </source>
</reference>
<gene>
    <name evidence="5" type="ORF">KN815_17810</name>
</gene>
<dbReference type="Proteomes" id="UP000720508">
    <property type="component" value="Unassembled WGS sequence"/>
</dbReference>
<keyword evidence="6" id="KW-1185">Reference proteome</keyword>
<keyword evidence="2" id="KW-0808">Transferase</keyword>
<keyword evidence="3" id="KW-0949">S-adenosyl-L-methionine</keyword>
<evidence type="ECO:0000313" key="5">
    <source>
        <dbReference type="EMBL" id="MBU3865860.1"/>
    </source>
</evidence>
<dbReference type="EMBL" id="JAHLEM010000178">
    <property type="protein sequence ID" value="MBU3865860.1"/>
    <property type="molecule type" value="Genomic_DNA"/>
</dbReference>
<dbReference type="InterPro" id="IPR013217">
    <property type="entry name" value="Methyltransf_12"/>
</dbReference>
<dbReference type="CDD" id="cd02440">
    <property type="entry name" value="AdoMet_MTases"/>
    <property type="match status" value="1"/>
</dbReference>
<keyword evidence="1 5" id="KW-0489">Methyltransferase</keyword>